<comment type="similarity">
    <text evidence="2 9">Belongs to the beta sliding clamp family.</text>
</comment>
<dbReference type="SUPFAM" id="SSF55979">
    <property type="entry name" value="DNA clamp"/>
    <property type="match status" value="3"/>
</dbReference>
<dbReference type="Gene3D" id="3.10.150.10">
    <property type="entry name" value="DNA Polymerase III, subunit A, domain 2"/>
    <property type="match status" value="1"/>
</dbReference>
<evidence type="ECO:0000256" key="9">
    <source>
        <dbReference type="PIRNR" id="PIRNR000804"/>
    </source>
</evidence>
<evidence type="ECO:0000256" key="4">
    <source>
        <dbReference type="ARBA" id="ARBA00022679"/>
    </source>
</evidence>
<dbReference type="InterPro" id="IPR022635">
    <property type="entry name" value="DNA_polIII_beta_C"/>
</dbReference>
<reference evidence="13 14" key="1">
    <citation type="journal article" date="2020" name="Biotechnol. Biofuels">
        <title>New insights from the biogas microbiome by comprehensive genome-resolved metagenomics of nearly 1600 species originating from multiple anaerobic digesters.</title>
        <authorList>
            <person name="Campanaro S."/>
            <person name="Treu L."/>
            <person name="Rodriguez-R L.M."/>
            <person name="Kovalovszki A."/>
            <person name="Ziels R.M."/>
            <person name="Maus I."/>
            <person name="Zhu X."/>
            <person name="Kougias P.G."/>
            <person name="Basile A."/>
            <person name="Luo G."/>
            <person name="Schluter A."/>
            <person name="Konstantinidis K.T."/>
            <person name="Angelidaki I."/>
        </authorList>
    </citation>
    <scope>NUCLEOTIDE SEQUENCE [LARGE SCALE GENOMIC DNA]</scope>
    <source>
        <strain evidence="13">AS27yjCOA_65</strain>
    </source>
</reference>
<keyword evidence="6 9" id="KW-0235">DNA replication</keyword>
<keyword evidence="4 9" id="KW-0808">Transferase</keyword>
<keyword evidence="5 9" id="KW-0548">Nucleotidyltransferase</keyword>
<evidence type="ECO:0000256" key="8">
    <source>
        <dbReference type="ARBA" id="ARBA00023125"/>
    </source>
</evidence>
<proteinExistence type="inferred from homology"/>
<name>A0A7X9ILJ5_9DELT</name>
<dbReference type="NCBIfam" id="TIGR00663">
    <property type="entry name" value="dnan"/>
    <property type="match status" value="1"/>
</dbReference>
<feature type="domain" description="DNA polymerase III beta sliding clamp central" evidence="11">
    <location>
        <begin position="129"/>
        <end position="252"/>
    </location>
</feature>
<dbReference type="Pfam" id="PF02768">
    <property type="entry name" value="DNA_pol3_beta_3"/>
    <property type="match status" value="1"/>
</dbReference>
<dbReference type="EMBL" id="JAAZON010000629">
    <property type="protein sequence ID" value="NMC64229.1"/>
    <property type="molecule type" value="Genomic_DNA"/>
</dbReference>
<dbReference type="AlphaFoldDB" id="A0A7X9ILJ5"/>
<comment type="subunit">
    <text evidence="9">Forms a ring-shaped head-to-tail homodimer around DNA.</text>
</comment>
<dbReference type="InterPro" id="IPR022634">
    <property type="entry name" value="DNA_polIII_beta_N"/>
</dbReference>
<evidence type="ECO:0000256" key="5">
    <source>
        <dbReference type="ARBA" id="ARBA00022695"/>
    </source>
</evidence>
<keyword evidence="8" id="KW-0238">DNA-binding</keyword>
<dbReference type="GO" id="GO:0003887">
    <property type="term" value="F:DNA-directed DNA polymerase activity"/>
    <property type="evidence" value="ECO:0007669"/>
    <property type="project" value="UniProtKB-UniRule"/>
</dbReference>
<dbReference type="Proteomes" id="UP000524246">
    <property type="component" value="Unassembled WGS sequence"/>
</dbReference>
<evidence type="ECO:0000256" key="6">
    <source>
        <dbReference type="ARBA" id="ARBA00022705"/>
    </source>
</evidence>
<dbReference type="InterPro" id="IPR022637">
    <property type="entry name" value="DNA_polIII_beta_cen"/>
</dbReference>
<comment type="caution">
    <text evidence="13">The sequence shown here is derived from an EMBL/GenBank/DDBJ whole genome shotgun (WGS) entry which is preliminary data.</text>
</comment>
<evidence type="ECO:0000256" key="1">
    <source>
        <dbReference type="ARBA" id="ARBA00004496"/>
    </source>
</evidence>
<dbReference type="InterPro" id="IPR046938">
    <property type="entry name" value="DNA_clamp_sf"/>
</dbReference>
<dbReference type="GO" id="GO:0009360">
    <property type="term" value="C:DNA polymerase III complex"/>
    <property type="evidence" value="ECO:0007669"/>
    <property type="project" value="InterPro"/>
</dbReference>
<dbReference type="GO" id="GO:0005737">
    <property type="term" value="C:cytoplasm"/>
    <property type="evidence" value="ECO:0007669"/>
    <property type="project" value="UniProtKB-SubCell"/>
</dbReference>
<evidence type="ECO:0000313" key="13">
    <source>
        <dbReference type="EMBL" id="NMC64229.1"/>
    </source>
</evidence>
<gene>
    <name evidence="13" type="primary">dnaN</name>
    <name evidence="13" type="ORF">GYA55_13780</name>
</gene>
<keyword evidence="3 9" id="KW-0963">Cytoplasm</keyword>
<evidence type="ECO:0000256" key="3">
    <source>
        <dbReference type="ARBA" id="ARBA00022490"/>
    </source>
</evidence>
<dbReference type="SMART" id="SM00480">
    <property type="entry name" value="POL3Bc"/>
    <property type="match status" value="1"/>
</dbReference>
<feature type="domain" description="DNA polymerase III beta sliding clamp C-terminal" evidence="12">
    <location>
        <begin position="255"/>
        <end position="375"/>
    </location>
</feature>
<evidence type="ECO:0000259" key="11">
    <source>
        <dbReference type="Pfam" id="PF02767"/>
    </source>
</evidence>
<dbReference type="PANTHER" id="PTHR30478:SF0">
    <property type="entry name" value="BETA SLIDING CLAMP"/>
    <property type="match status" value="1"/>
</dbReference>
<dbReference type="PIRSF" id="PIRSF000804">
    <property type="entry name" value="DNA_pol_III_b"/>
    <property type="match status" value="1"/>
</dbReference>
<dbReference type="GO" id="GO:0008408">
    <property type="term" value="F:3'-5' exonuclease activity"/>
    <property type="evidence" value="ECO:0007669"/>
    <property type="project" value="InterPro"/>
</dbReference>
<comment type="subcellular location">
    <subcellularLocation>
        <location evidence="1 9">Cytoplasm</location>
    </subcellularLocation>
</comment>
<dbReference type="GO" id="GO:0003677">
    <property type="term" value="F:DNA binding"/>
    <property type="evidence" value="ECO:0007669"/>
    <property type="project" value="UniProtKB-UniRule"/>
</dbReference>
<dbReference type="Pfam" id="PF02767">
    <property type="entry name" value="DNA_pol3_beta_2"/>
    <property type="match status" value="1"/>
</dbReference>
<feature type="domain" description="DNA polymerase III beta sliding clamp N-terminal" evidence="10">
    <location>
        <begin position="1"/>
        <end position="119"/>
    </location>
</feature>
<accession>A0A7X9ILJ5</accession>
<dbReference type="GO" id="GO:0006271">
    <property type="term" value="P:DNA strand elongation involved in DNA replication"/>
    <property type="evidence" value="ECO:0007669"/>
    <property type="project" value="TreeGrafter"/>
</dbReference>
<dbReference type="CDD" id="cd00140">
    <property type="entry name" value="beta_clamp"/>
    <property type="match status" value="1"/>
</dbReference>
<evidence type="ECO:0000259" key="12">
    <source>
        <dbReference type="Pfam" id="PF02768"/>
    </source>
</evidence>
<dbReference type="Gene3D" id="3.70.10.10">
    <property type="match status" value="1"/>
</dbReference>
<sequence>MNLTISKTELSRGLYLTQSIVEKRTTMPILVNLLLTASNGDLSISATDLEITSVVRLNASVSTRGSTTINAKVLGDIVKELPEGDVKLELTEAERLEISAGKSKFRVIGTSSEEYPGLPGVNFDVTGKIKARQLFDMINKTIYAVSHDETRYNLSGVCFDTGDSVKGSKKKEAELKMVATDGHRLAMIVKPMENIPPIERVIVPRKGLIEIRKLLDTEEDTDIGFDVREGFLIIESMGCKMSVRLIDGEFPDYNQVIPQKKGVVANMSAASFAAALRRAVLMVSDKNKCVRLDFNSDNVSISSSSPELGDSKEDLAIQYSGKPITIGFNARYILEFIASIGEERQLFIELHGDTGPGKFYAEDDESCIGIVMPMRLA</sequence>
<dbReference type="PANTHER" id="PTHR30478">
    <property type="entry name" value="DNA POLYMERASE III SUBUNIT BETA"/>
    <property type="match status" value="1"/>
</dbReference>
<comment type="function">
    <text evidence="9">Confers DNA tethering and processivity to DNA polymerases and other proteins. Acts as a clamp, forming a ring around DNA (a reaction catalyzed by the clamp-loading complex) which diffuses in an ATP-independent manner freely and bidirectionally along dsDNA. Initially characterized for its ability to contact the catalytic subunit of DNA polymerase III (Pol III), a complex, multichain enzyme responsible for most of the replicative synthesis in bacteria; Pol III exhibits 3'-5' exonuclease proofreading activity. The beta chain is required for initiation of replication as well as for processivity of DNA replication.</text>
</comment>
<dbReference type="Pfam" id="PF00712">
    <property type="entry name" value="DNA_pol3_beta"/>
    <property type="match status" value="1"/>
</dbReference>
<dbReference type="InterPro" id="IPR001001">
    <property type="entry name" value="DNA_polIII_beta"/>
</dbReference>
<organism evidence="13 14">
    <name type="scientific">SAR324 cluster bacterium</name>
    <dbReference type="NCBI Taxonomy" id="2024889"/>
    <lineage>
        <taxon>Bacteria</taxon>
        <taxon>Deltaproteobacteria</taxon>
        <taxon>SAR324 cluster</taxon>
    </lineage>
</organism>
<protein>
    <recommendedName>
        <fullName evidence="9">Beta sliding clamp</fullName>
    </recommendedName>
</protein>
<evidence type="ECO:0000256" key="2">
    <source>
        <dbReference type="ARBA" id="ARBA00010752"/>
    </source>
</evidence>
<evidence type="ECO:0000313" key="14">
    <source>
        <dbReference type="Proteomes" id="UP000524246"/>
    </source>
</evidence>
<keyword evidence="7 9" id="KW-0239">DNA-directed DNA polymerase</keyword>
<evidence type="ECO:0000256" key="7">
    <source>
        <dbReference type="ARBA" id="ARBA00022932"/>
    </source>
</evidence>
<evidence type="ECO:0000259" key="10">
    <source>
        <dbReference type="Pfam" id="PF00712"/>
    </source>
</evidence>